<dbReference type="EMBL" id="JAIQCJ010000702">
    <property type="protein sequence ID" value="KAJ8794805.1"/>
    <property type="molecule type" value="Genomic_DNA"/>
</dbReference>
<organism evidence="1 2">
    <name type="scientific">Eschrichtius robustus</name>
    <name type="common">California gray whale</name>
    <name type="synonym">Eschrichtius gibbosus</name>
    <dbReference type="NCBI Taxonomy" id="9764"/>
    <lineage>
        <taxon>Eukaryota</taxon>
        <taxon>Metazoa</taxon>
        <taxon>Chordata</taxon>
        <taxon>Craniata</taxon>
        <taxon>Vertebrata</taxon>
        <taxon>Euteleostomi</taxon>
        <taxon>Mammalia</taxon>
        <taxon>Eutheria</taxon>
        <taxon>Laurasiatheria</taxon>
        <taxon>Artiodactyla</taxon>
        <taxon>Whippomorpha</taxon>
        <taxon>Cetacea</taxon>
        <taxon>Mysticeti</taxon>
        <taxon>Eschrichtiidae</taxon>
        <taxon>Eschrichtius</taxon>
    </lineage>
</organism>
<proteinExistence type="predicted"/>
<evidence type="ECO:0000313" key="2">
    <source>
        <dbReference type="Proteomes" id="UP001159641"/>
    </source>
</evidence>
<protein>
    <submittedName>
        <fullName evidence="1">Uncharacterized protein</fullName>
    </submittedName>
</protein>
<accession>A0AB34HV20</accession>
<keyword evidence="2" id="KW-1185">Reference proteome</keyword>
<dbReference type="Proteomes" id="UP001159641">
    <property type="component" value="Unassembled WGS sequence"/>
</dbReference>
<dbReference type="AlphaFoldDB" id="A0AB34HV20"/>
<reference evidence="1 2" key="1">
    <citation type="submission" date="2022-11" db="EMBL/GenBank/DDBJ databases">
        <title>Whole genome sequence of Eschrichtius robustus ER-17-0199.</title>
        <authorList>
            <person name="Bruniche-Olsen A."/>
            <person name="Black A.N."/>
            <person name="Fields C.J."/>
            <person name="Walden K."/>
            <person name="Dewoody J.A."/>
        </authorList>
    </citation>
    <scope>NUCLEOTIDE SEQUENCE [LARGE SCALE GENOMIC DNA]</scope>
    <source>
        <strain evidence="1">ER-17-0199</strain>
        <tissue evidence="1">Blubber</tissue>
    </source>
</reference>
<name>A0AB34HV20_ESCRO</name>
<sequence>MACPTLRVSIARLEMGPNEYEEMQEKEEEEEEVDDYDHLADMDESDEEYEEERWRRIFDVPIQRCHCSRLFLSKPLLMEALG</sequence>
<evidence type="ECO:0000313" key="1">
    <source>
        <dbReference type="EMBL" id="KAJ8794805.1"/>
    </source>
</evidence>
<comment type="caution">
    <text evidence="1">The sequence shown here is derived from an EMBL/GenBank/DDBJ whole genome shotgun (WGS) entry which is preliminary data.</text>
</comment>
<gene>
    <name evidence="1" type="ORF">J1605_018798</name>
</gene>